<reference evidence="2" key="1">
    <citation type="journal article" date="2015" name="Nature">
        <title>Complex archaea that bridge the gap between prokaryotes and eukaryotes.</title>
        <authorList>
            <person name="Spang A."/>
            <person name="Saw J.H."/>
            <person name="Jorgensen S.L."/>
            <person name="Zaremba-Niedzwiedzka K."/>
            <person name="Martijn J."/>
            <person name="Lind A.E."/>
            <person name="van Eijk R."/>
            <person name="Schleper C."/>
            <person name="Guy L."/>
            <person name="Ettema T.J."/>
        </authorList>
    </citation>
    <scope>NUCLEOTIDE SEQUENCE</scope>
</reference>
<feature type="region of interest" description="Disordered" evidence="1">
    <location>
        <begin position="28"/>
        <end position="48"/>
    </location>
</feature>
<sequence length="48" mass="5108">ATVTWSPNTSASALPNKERGNFFLTSLSQQVGGVEPPTNDLQDRCSAN</sequence>
<proteinExistence type="predicted"/>
<evidence type="ECO:0000256" key="1">
    <source>
        <dbReference type="SAM" id="MobiDB-lite"/>
    </source>
</evidence>
<gene>
    <name evidence="2" type="ORF">LCGC14_2917350</name>
</gene>
<name>A0A0F8ZXC6_9ZZZZ</name>
<accession>A0A0F8ZXC6</accession>
<protein>
    <submittedName>
        <fullName evidence="2">Uncharacterized protein</fullName>
    </submittedName>
</protein>
<organism evidence="2">
    <name type="scientific">marine sediment metagenome</name>
    <dbReference type="NCBI Taxonomy" id="412755"/>
    <lineage>
        <taxon>unclassified sequences</taxon>
        <taxon>metagenomes</taxon>
        <taxon>ecological metagenomes</taxon>
    </lineage>
</organism>
<feature type="non-terminal residue" evidence="2">
    <location>
        <position position="1"/>
    </location>
</feature>
<evidence type="ECO:0000313" key="2">
    <source>
        <dbReference type="EMBL" id="KKK71099.1"/>
    </source>
</evidence>
<dbReference type="AlphaFoldDB" id="A0A0F8ZXC6"/>
<comment type="caution">
    <text evidence="2">The sequence shown here is derived from an EMBL/GenBank/DDBJ whole genome shotgun (WGS) entry which is preliminary data.</text>
</comment>
<dbReference type="EMBL" id="LAZR01057888">
    <property type="protein sequence ID" value="KKK71099.1"/>
    <property type="molecule type" value="Genomic_DNA"/>
</dbReference>